<dbReference type="GeneID" id="70250648"/>
<keyword evidence="2" id="KW-1185">Reference proteome</keyword>
<dbReference type="RefSeq" id="XP_046071812.1">
    <property type="nucleotide sequence ID" value="XM_046220361.1"/>
</dbReference>
<organism evidence="1 2">
    <name type="scientific">Talaromyces proteolyticus</name>
    <dbReference type="NCBI Taxonomy" id="1131652"/>
    <lineage>
        <taxon>Eukaryota</taxon>
        <taxon>Fungi</taxon>
        <taxon>Dikarya</taxon>
        <taxon>Ascomycota</taxon>
        <taxon>Pezizomycotina</taxon>
        <taxon>Eurotiomycetes</taxon>
        <taxon>Eurotiomycetidae</taxon>
        <taxon>Eurotiales</taxon>
        <taxon>Trichocomaceae</taxon>
        <taxon>Talaromyces</taxon>
        <taxon>Talaromyces sect. Bacilispori</taxon>
    </lineage>
</organism>
<dbReference type="Proteomes" id="UP001201262">
    <property type="component" value="Unassembled WGS sequence"/>
</dbReference>
<protein>
    <submittedName>
        <fullName evidence="1">Uncharacterized protein</fullName>
    </submittedName>
</protein>
<dbReference type="EMBL" id="JAJTJA010000006">
    <property type="protein sequence ID" value="KAH8697111.1"/>
    <property type="molecule type" value="Genomic_DNA"/>
</dbReference>
<accession>A0AAD4Q0B8</accession>
<name>A0AAD4Q0B8_9EURO</name>
<reference evidence="1" key="1">
    <citation type="submission" date="2021-12" db="EMBL/GenBank/DDBJ databases">
        <title>Convergent genome expansion in fungi linked to evolution of root-endophyte symbiosis.</title>
        <authorList>
            <consortium name="DOE Joint Genome Institute"/>
            <person name="Ke Y.-H."/>
            <person name="Bonito G."/>
            <person name="Liao H.-L."/>
            <person name="Looney B."/>
            <person name="Rojas-Flechas A."/>
            <person name="Nash J."/>
            <person name="Hameed K."/>
            <person name="Schadt C."/>
            <person name="Martin F."/>
            <person name="Crous P.W."/>
            <person name="Miettinen O."/>
            <person name="Magnuson J.K."/>
            <person name="Labbe J."/>
            <person name="Jacobson D."/>
            <person name="Doktycz M.J."/>
            <person name="Veneault-Fourrey C."/>
            <person name="Kuo A."/>
            <person name="Mondo S."/>
            <person name="Calhoun S."/>
            <person name="Riley R."/>
            <person name="Ohm R."/>
            <person name="LaButti K."/>
            <person name="Andreopoulos B."/>
            <person name="Pangilinan J."/>
            <person name="Nolan M."/>
            <person name="Tritt A."/>
            <person name="Clum A."/>
            <person name="Lipzen A."/>
            <person name="Daum C."/>
            <person name="Barry K."/>
            <person name="Grigoriev I.V."/>
            <person name="Vilgalys R."/>
        </authorList>
    </citation>
    <scope>NUCLEOTIDE SEQUENCE</scope>
    <source>
        <strain evidence="1">PMI_201</strain>
    </source>
</reference>
<gene>
    <name evidence="1" type="ORF">BGW36DRAFT_427084</name>
</gene>
<dbReference type="AlphaFoldDB" id="A0AAD4Q0B8"/>
<proteinExistence type="predicted"/>
<sequence length="150" mass="16430">MAFPMPLIVCGKVPQVAIGVREGLKPAYDAIHIMMSVESGINEIPSLLQGYRPSANDSENLGSQRYGQKPVAIVTGGGYSDDDFAKMRKACEGLSSVPWLRHDLSNSFDPSNARPKLGLEYGKQIAERVKNCLKELAESGKMNNDGVYYY</sequence>
<evidence type="ECO:0000313" key="1">
    <source>
        <dbReference type="EMBL" id="KAH8697111.1"/>
    </source>
</evidence>
<comment type="caution">
    <text evidence="1">The sequence shown here is derived from an EMBL/GenBank/DDBJ whole genome shotgun (WGS) entry which is preliminary data.</text>
</comment>
<evidence type="ECO:0000313" key="2">
    <source>
        <dbReference type="Proteomes" id="UP001201262"/>
    </source>
</evidence>